<evidence type="ECO:0000313" key="2">
    <source>
        <dbReference type="EMBL" id="OGG53996.1"/>
    </source>
</evidence>
<dbReference type="AlphaFoldDB" id="A0A1F6CXV0"/>
<gene>
    <name evidence="2" type="ORF">A3F84_04870</name>
</gene>
<evidence type="ECO:0000256" key="1">
    <source>
        <dbReference type="SAM" id="Phobius"/>
    </source>
</evidence>
<organism evidence="2 3">
    <name type="scientific">Handelsmanbacteria sp. (strain RIFCSPLOWO2_12_FULL_64_10)</name>
    <dbReference type="NCBI Taxonomy" id="1817868"/>
    <lineage>
        <taxon>Bacteria</taxon>
        <taxon>Candidatus Handelsmaniibacteriota</taxon>
    </lineage>
</organism>
<feature type="transmembrane region" description="Helical" evidence="1">
    <location>
        <begin position="121"/>
        <end position="141"/>
    </location>
</feature>
<keyword evidence="1" id="KW-0812">Transmembrane</keyword>
<keyword evidence="1" id="KW-1133">Transmembrane helix</keyword>
<feature type="transmembrane region" description="Helical" evidence="1">
    <location>
        <begin position="93"/>
        <end position="115"/>
    </location>
</feature>
<feature type="transmembrane region" description="Helical" evidence="1">
    <location>
        <begin position="60"/>
        <end position="81"/>
    </location>
</feature>
<dbReference type="EMBL" id="MFKF01000115">
    <property type="protein sequence ID" value="OGG53996.1"/>
    <property type="molecule type" value="Genomic_DNA"/>
</dbReference>
<sequence>MNDEQSRDVKTLCARHLLFAWWSLLGWVILGITLEALHAFKVGWYLGETSETRRLLWTLAHAHGTLLSLVHAAFAFTYFALPTPVTRRRRLASALLMAASVLLPGGFFLGGIFIFEGDPGLGVWLVPFGAICLFLAVFLTATDVARGNRSLTANSGRRPRRT</sequence>
<protein>
    <submittedName>
        <fullName evidence="2">Uncharacterized protein</fullName>
    </submittedName>
</protein>
<reference evidence="2 3" key="1">
    <citation type="journal article" date="2016" name="Nat. Commun.">
        <title>Thousands of microbial genomes shed light on interconnected biogeochemical processes in an aquifer system.</title>
        <authorList>
            <person name="Anantharaman K."/>
            <person name="Brown C.T."/>
            <person name="Hug L.A."/>
            <person name="Sharon I."/>
            <person name="Castelle C.J."/>
            <person name="Probst A.J."/>
            <person name="Thomas B.C."/>
            <person name="Singh A."/>
            <person name="Wilkins M.J."/>
            <person name="Karaoz U."/>
            <person name="Brodie E.L."/>
            <person name="Williams K.H."/>
            <person name="Hubbard S.S."/>
            <person name="Banfield J.F."/>
        </authorList>
    </citation>
    <scope>NUCLEOTIDE SEQUENCE [LARGE SCALE GENOMIC DNA]</scope>
    <source>
        <strain evidence="3">RIFCSPLOWO2_12_FULL_64_10</strain>
    </source>
</reference>
<accession>A0A1F6CXV0</accession>
<keyword evidence="1" id="KW-0472">Membrane</keyword>
<dbReference type="Proteomes" id="UP000178606">
    <property type="component" value="Unassembled WGS sequence"/>
</dbReference>
<comment type="caution">
    <text evidence="2">The sequence shown here is derived from an EMBL/GenBank/DDBJ whole genome shotgun (WGS) entry which is preliminary data.</text>
</comment>
<evidence type="ECO:0000313" key="3">
    <source>
        <dbReference type="Proteomes" id="UP000178606"/>
    </source>
</evidence>
<feature type="transmembrane region" description="Helical" evidence="1">
    <location>
        <begin position="20"/>
        <end position="40"/>
    </location>
</feature>
<proteinExistence type="predicted"/>
<name>A0A1F6CXV0_HANXR</name>